<protein>
    <submittedName>
        <fullName evidence="2">Uncharacterized protein</fullName>
    </submittedName>
</protein>
<dbReference type="AlphaFoldDB" id="A0A9J6FGQ8"/>
<sequence length="160" mass="18133">MPATKPPPRTSPGRPVSQDSAIPTYAQTFDINSWIETLKADINACTTQAPNTETAPNPDVHMVHLLEALASLTRRWKKQRYSRRLHLRITQLKQDVEKYAQHLQNSCWQTVCDSLHNGTSLKRTWNLLRHLIDPTTTKAETASRGTQPIELPPKSPRHPA</sequence>
<dbReference type="OrthoDB" id="414666at2759"/>
<feature type="compositionally biased region" description="Pro residues" evidence="1">
    <location>
        <begin position="1"/>
        <end position="10"/>
    </location>
</feature>
<dbReference type="EMBL" id="JABSTR010000001">
    <property type="protein sequence ID" value="KAH9362173.1"/>
    <property type="molecule type" value="Genomic_DNA"/>
</dbReference>
<name>A0A9J6FGQ8_HAELO</name>
<evidence type="ECO:0000313" key="3">
    <source>
        <dbReference type="Proteomes" id="UP000821853"/>
    </source>
</evidence>
<accession>A0A9J6FGQ8</accession>
<feature type="region of interest" description="Disordered" evidence="1">
    <location>
        <begin position="1"/>
        <end position="20"/>
    </location>
</feature>
<gene>
    <name evidence="2" type="ORF">HPB48_002151</name>
</gene>
<evidence type="ECO:0000256" key="1">
    <source>
        <dbReference type="SAM" id="MobiDB-lite"/>
    </source>
</evidence>
<keyword evidence="3" id="KW-1185">Reference proteome</keyword>
<feature type="compositionally biased region" description="Polar residues" evidence="1">
    <location>
        <begin position="136"/>
        <end position="146"/>
    </location>
</feature>
<dbReference type="Proteomes" id="UP000821853">
    <property type="component" value="Chromosome 1"/>
</dbReference>
<feature type="region of interest" description="Disordered" evidence="1">
    <location>
        <begin position="136"/>
        <end position="160"/>
    </location>
</feature>
<organism evidence="2 3">
    <name type="scientific">Haemaphysalis longicornis</name>
    <name type="common">Bush tick</name>
    <dbReference type="NCBI Taxonomy" id="44386"/>
    <lineage>
        <taxon>Eukaryota</taxon>
        <taxon>Metazoa</taxon>
        <taxon>Ecdysozoa</taxon>
        <taxon>Arthropoda</taxon>
        <taxon>Chelicerata</taxon>
        <taxon>Arachnida</taxon>
        <taxon>Acari</taxon>
        <taxon>Parasitiformes</taxon>
        <taxon>Ixodida</taxon>
        <taxon>Ixodoidea</taxon>
        <taxon>Ixodidae</taxon>
        <taxon>Haemaphysalinae</taxon>
        <taxon>Haemaphysalis</taxon>
    </lineage>
</organism>
<comment type="caution">
    <text evidence="2">The sequence shown here is derived from an EMBL/GenBank/DDBJ whole genome shotgun (WGS) entry which is preliminary data.</text>
</comment>
<proteinExistence type="predicted"/>
<reference evidence="2 3" key="1">
    <citation type="journal article" date="2020" name="Cell">
        <title>Large-Scale Comparative Analyses of Tick Genomes Elucidate Their Genetic Diversity and Vector Capacities.</title>
        <authorList>
            <consortium name="Tick Genome and Microbiome Consortium (TIGMIC)"/>
            <person name="Jia N."/>
            <person name="Wang J."/>
            <person name="Shi W."/>
            <person name="Du L."/>
            <person name="Sun Y."/>
            <person name="Zhan W."/>
            <person name="Jiang J.F."/>
            <person name="Wang Q."/>
            <person name="Zhang B."/>
            <person name="Ji P."/>
            <person name="Bell-Sakyi L."/>
            <person name="Cui X.M."/>
            <person name="Yuan T.T."/>
            <person name="Jiang B.G."/>
            <person name="Yang W.F."/>
            <person name="Lam T.T."/>
            <person name="Chang Q.C."/>
            <person name="Ding S.J."/>
            <person name="Wang X.J."/>
            <person name="Zhu J.G."/>
            <person name="Ruan X.D."/>
            <person name="Zhao L."/>
            <person name="Wei J.T."/>
            <person name="Ye R.Z."/>
            <person name="Que T.C."/>
            <person name="Du C.H."/>
            <person name="Zhou Y.H."/>
            <person name="Cheng J.X."/>
            <person name="Dai P.F."/>
            <person name="Guo W.B."/>
            <person name="Han X.H."/>
            <person name="Huang E.J."/>
            <person name="Li L.F."/>
            <person name="Wei W."/>
            <person name="Gao Y.C."/>
            <person name="Liu J.Z."/>
            <person name="Shao H.Z."/>
            <person name="Wang X."/>
            <person name="Wang C.C."/>
            <person name="Yang T.C."/>
            <person name="Huo Q.B."/>
            <person name="Li W."/>
            <person name="Chen H.Y."/>
            <person name="Chen S.E."/>
            <person name="Zhou L.G."/>
            <person name="Ni X.B."/>
            <person name="Tian J.H."/>
            <person name="Sheng Y."/>
            <person name="Liu T."/>
            <person name="Pan Y.S."/>
            <person name="Xia L.Y."/>
            <person name="Li J."/>
            <person name="Zhao F."/>
            <person name="Cao W.C."/>
        </authorList>
    </citation>
    <scope>NUCLEOTIDE SEQUENCE [LARGE SCALE GENOMIC DNA]</scope>
    <source>
        <strain evidence="2">HaeL-2018</strain>
    </source>
</reference>
<dbReference type="VEuPathDB" id="VectorBase:HLOH_043449"/>
<evidence type="ECO:0000313" key="2">
    <source>
        <dbReference type="EMBL" id="KAH9362173.1"/>
    </source>
</evidence>